<dbReference type="Proteomes" id="UP001144712">
    <property type="component" value="Segment"/>
</dbReference>
<evidence type="ECO:0000256" key="3">
    <source>
        <dbReference type="RuleBase" id="RU003788"/>
    </source>
</evidence>
<keyword evidence="1 3" id="KW-0929">Antimicrobial</keyword>
<dbReference type="GO" id="GO:0042742">
    <property type="term" value="P:defense response to bacterium"/>
    <property type="evidence" value="ECO:0007669"/>
    <property type="project" value="UniProtKB-KW"/>
</dbReference>
<proteinExistence type="inferred from homology"/>
<sequence length="529" mass="59219">MLVQCLLINCPLEMGYEHVFDFATRENQMYFFEHKLNASRITAEVNTKVDGFLEKMNVKYPYSSVRYHDYIIVIEPGTEKPYFFFISRMKMLTKDVTELSLKLDVFQTYQFEFDFKTSFVDRCHVRRWEKFDDNIPTPNNLDEGLEYGATEVQGIETIKKMSPTYILATTTPIGKLSTNTGGGGGTGTSGCGDVSKGIPSNKYYRYLKGIEGLNQYPVDIGDGVTTFGYGVTKENEPTYFAKLGAPPVSEKKASEVLFELIPAKYGNLVASQMKKDGLDLTKVDINKFDAFVDLCYNTGYYNSKLYKMWLANESMDKIKSEWLVYAIMPGSIFEEGLRRRRKEEWLMFSEGTYSTSPITIHGDRGQSIGTVEGDGYMIECENVTDKYFTVNNEGGQNWIMPAEGTVSATYPVYPSGSPHSGVDVSCPEGTPVRASKDGVCIKRREITTSYGKYLFIEHAENLISIYAHNSKLLINEGDHVKAGDIIAYSGNTGNSTGAHSHFEIRVNGVAINPAPNLKVGDVIKHKGVE</sequence>
<dbReference type="SUPFAM" id="SSF51261">
    <property type="entry name" value="Duplicated hybrid motif"/>
    <property type="match status" value="1"/>
</dbReference>
<dbReference type="Gene3D" id="2.70.70.10">
    <property type="entry name" value="Glucose Permease (Domain IIA)"/>
    <property type="match status" value="1"/>
</dbReference>
<dbReference type="EMBL" id="MZ401005">
    <property type="protein sequence ID" value="QYC53097.1"/>
    <property type="molecule type" value="Genomic_DNA"/>
</dbReference>
<organism evidence="5 6">
    <name type="scientific">Clostridium phage CPQ3</name>
    <dbReference type="NCBI Taxonomy" id="2863149"/>
    <lineage>
        <taxon>Viruses</taxon>
        <taxon>Duplodnaviria</taxon>
        <taxon>Heunggongvirae</taxon>
        <taxon>Uroviricota</taxon>
        <taxon>Caudoviricetes</taxon>
        <taxon>Guelinviridae</taxon>
        <taxon>Brucesealvirus</taxon>
        <taxon>Brucesealvirus cpq3</taxon>
    </lineage>
</organism>
<dbReference type="EC" id="3.2.1.17" evidence="3"/>
<dbReference type="CDD" id="cd12797">
    <property type="entry name" value="M23_peptidase"/>
    <property type="match status" value="1"/>
</dbReference>
<dbReference type="InterPro" id="IPR016047">
    <property type="entry name" value="M23ase_b-sheet_dom"/>
</dbReference>
<keyword evidence="2 3" id="KW-0081">Bacteriolytic enzyme</keyword>
<dbReference type="PANTHER" id="PTHR21666:SF270">
    <property type="entry name" value="MUREIN HYDROLASE ACTIVATOR ENVC"/>
    <property type="match status" value="1"/>
</dbReference>
<evidence type="ECO:0000313" key="6">
    <source>
        <dbReference type="Proteomes" id="UP001144712"/>
    </source>
</evidence>
<dbReference type="GO" id="GO:0003796">
    <property type="term" value="F:lysozyme activity"/>
    <property type="evidence" value="ECO:0007669"/>
    <property type="project" value="UniProtKB-EC"/>
</dbReference>
<dbReference type="GO" id="GO:0004222">
    <property type="term" value="F:metalloendopeptidase activity"/>
    <property type="evidence" value="ECO:0007669"/>
    <property type="project" value="TreeGrafter"/>
</dbReference>
<dbReference type="Pfam" id="PF00959">
    <property type="entry name" value="Phage_lysozyme"/>
    <property type="match status" value="1"/>
</dbReference>
<keyword evidence="3" id="KW-0326">Glycosidase</keyword>
<feature type="domain" description="M23ase beta-sheet core" evidence="4">
    <location>
        <begin position="418"/>
        <end position="513"/>
    </location>
</feature>
<dbReference type="InterPro" id="IPR011055">
    <property type="entry name" value="Dup_hybrid_motif"/>
</dbReference>
<accession>A0A9Q7BFQ6</accession>
<dbReference type="InterPro" id="IPR002196">
    <property type="entry name" value="Glyco_hydro_24"/>
</dbReference>
<keyword evidence="6" id="KW-1185">Reference proteome</keyword>
<comment type="catalytic activity">
    <reaction evidence="3">
        <text>Hydrolysis of (1-&gt;4)-beta-linkages between N-acetylmuramic acid and N-acetyl-D-glucosamine residues in a peptidoglycan and between N-acetyl-D-glucosamine residues in chitodextrins.</text>
        <dbReference type="EC" id="3.2.1.17"/>
    </reaction>
</comment>
<dbReference type="GO" id="GO:0016998">
    <property type="term" value="P:cell wall macromolecule catabolic process"/>
    <property type="evidence" value="ECO:0007669"/>
    <property type="project" value="InterPro"/>
</dbReference>
<name>A0A9Q7BFQ6_9CAUD</name>
<dbReference type="PANTHER" id="PTHR21666">
    <property type="entry name" value="PEPTIDASE-RELATED"/>
    <property type="match status" value="1"/>
</dbReference>
<comment type="similarity">
    <text evidence="3">Belongs to the glycosyl hydrolase 24 family.</text>
</comment>
<keyword evidence="3" id="KW-0378">Hydrolase</keyword>
<dbReference type="Pfam" id="PF01551">
    <property type="entry name" value="Peptidase_M23"/>
    <property type="match status" value="1"/>
</dbReference>
<reference evidence="5" key="1">
    <citation type="submission" date="2021-06" db="EMBL/GenBank/DDBJ databases">
        <authorList>
            <person name="Noor Mohammadi T."/>
            <person name="Li Y."/>
            <person name="Shen C."/>
            <person name="Masuda Y."/>
            <person name="Honjoh K.-I."/>
            <person name="Miyamoto T."/>
        </authorList>
    </citation>
    <scope>NUCLEOTIDE SEQUENCE</scope>
</reference>
<evidence type="ECO:0000313" key="5">
    <source>
        <dbReference type="EMBL" id="QYC53097.1"/>
    </source>
</evidence>
<dbReference type="Gene3D" id="1.10.530.40">
    <property type="match status" value="1"/>
</dbReference>
<dbReference type="GO" id="GO:0009253">
    <property type="term" value="P:peptidoglycan catabolic process"/>
    <property type="evidence" value="ECO:0007669"/>
    <property type="project" value="InterPro"/>
</dbReference>
<dbReference type="InterPro" id="IPR023347">
    <property type="entry name" value="Lysozyme_dom_sf"/>
</dbReference>
<evidence type="ECO:0000259" key="4">
    <source>
        <dbReference type="Pfam" id="PF01551"/>
    </source>
</evidence>
<dbReference type="InterPro" id="IPR050570">
    <property type="entry name" value="Cell_wall_metabolism_enzyme"/>
</dbReference>
<evidence type="ECO:0000256" key="2">
    <source>
        <dbReference type="ARBA" id="ARBA00022638"/>
    </source>
</evidence>
<dbReference type="SUPFAM" id="SSF53955">
    <property type="entry name" value="Lysozyme-like"/>
    <property type="match status" value="1"/>
</dbReference>
<dbReference type="InterPro" id="IPR023346">
    <property type="entry name" value="Lysozyme-like_dom_sf"/>
</dbReference>
<protein>
    <recommendedName>
        <fullName evidence="3">Lysozyme</fullName>
        <ecNumber evidence="3">3.2.1.17</ecNumber>
    </recommendedName>
</protein>
<evidence type="ECO:0000256" key="1">
    <source>
        <dbReference type="ARBA" id="ARBA00022529"/>
    </source>
</evidence>
<dbReference type="GO" id="GO:0031640">
    <property type="term" value="P:killing of cells of another organism"/>
    <property type="evidence" value="ECO:0007669"/>
    <property type="project" value="UniProtKB-KW"/>
</dbReference>